<evidence type="ECO:0000313" key="2">
    <source>
        <dbReference type="WBParaSite" id="PEQ_0000893501-mRNA-1"/>
    </source>
</evidence>
<reference evidence="2" key="1">
    <citation type="submission" date="2022-11" db="UniProtKB">
        <authorList>
            <consortium name="WormBaseParasite"/>
        </authorList>
    </citation>
    <scope>IDENTIFICATION</scope>
</reference>
<sequence length="68" mass="7702">MTTETGADLLQQMNFSTPSSFDLEKRVFNTGPRASRTLPTVSSVMLSLELCLHFCRFIDLPYLSFLIL</sequence>
<dbReference type="WBParaSite" id="PEQ_0000893501-mRNA-1">
    <property type="protein sequence ID" value="PEQ_0000893501-mRNA-1"/>
    <property type="gene ID" value="PEQ_0000893501"/>
</dbReference>
<protein>
    <submittedName>
        <fullName evidence="2">Uncharacterized protein</fullName>
    </submittedName>
</protein>
<evidence type="ECO:0000313" key="1">
    <source>
        <dbReference type="Proteomes" id="UP000887564"/>
    </source>
</evidence>
<proteinExistence type="predicted"/>
<keyword evidence="1" id="KW-1185">Reference proteome</keyword>
<organism evidence="1 2">
    <name type="scientific">Parascaris equorum</name>
    <name type="common">Equine roundworm</name>
    <dbReference type="NCBI Taxonomy" id="6256"/>
    <lineage>
        <taxon>Eukaryota</taxon>
        <taxon>Metazoa</taxon>
        <taxon>Ecdysozoa</taxon>
        <taxon>Nematoda</taxon>
        <taxon>Chromadorea</taxon>
        <taxon>Rhabditida</taxon>
        <taxon>Spirurina</taxon>
        <taxon>Ascaridomorpha</taxon>
        <taxon>Ascaridoidea</taxon>
        <taxon>Ascarididae</taxon>
        <taxon>Parascaris</taxon>
    </lineage>
</organism>
<accession>A0A914RR08</accession>
<dbReference type="AlphaFoldDB" id="A0A914RR08"/>
<name>A0A914RR08_PAREQ</name>
<dbReference type="Proteomes" id="UP000887564">
    <property type="component" value="Unplaced"/>
</dbReference>